<protein>
    <submittedName>
        <fullName evidence="1">Uncharacterized protein</fullName>
    </submittedName>
</protein>
<evidence type="ECO:0000313" key="2">
    <source>
        <dbReference type="Proteomes" id="UP000276834"/>
    </source>
</evidence>
<name>A0A3L8S0U3_CHLGU</name>
<reference evidence="1 2" key="1">
    <citation type="journal article" date="2018" name="Proc. R. Soc. B">
        <title>A non-coding region near Follistatin controls head colour polymorphism in the Gouldian finch.</title>
        <authorList>
            <person name="Toomey M.B."/>
            <person name="Marques C.I."/>
            <person name="Andrade P."/>
            <person name="Araujo P.M."/>
            <person name="Sabatino S."/>
            <person name="Gazda M.A."/>
            <person name="Afonso S."/>
            <person name="Lopes R.J."/>
            <person name="Corbo J.C."/>
            <person name="Carneiro M."/>
        </authorList>
    </citation>
    <scope>NUCLEOTIDE SEQUENCE [LARGE SCALE GENOMIC DNA]</scope>
    <source>
        <strain evidence="1">Red01</strain>
        <tissue evidence="1">Muscle</tissue>
    </source>
</reference>
<keyword evidence="2" id="KW-1185">Reference proteome</keyword>
<accession>A0A3L8S0U3</accession>
<evidence type="ECO:0000313" key="1">
    <source>
        <dbReference type="EMBL" id="RLV93329.1"/>
    </source>
</evidence>
<dbReference type="AlphaFoldDB" id="A0A3L8S0U3"/>
<feature type="non-terminal residue" evidence="1">
    <location>
        <position position="1"/>
    </location>
</feature>
<comment type="caution">
    <text evidence="1">The sequence shown here is derived from an EMBL/GenBank/DDBJ whole genome shotgun (WGS) entry which is preliminary data.</text>
</comment>
<dbReference type="EMBL" id="QUSF01000092">
    <property type="protein sequence ID" value="RLV93329.1"/>
    <property type="molecule type" value="Genomic_DNA"/>
</dbReference>
<dbReference type="Proteomes" id="UP000276834">
    <property type="component" value="Unassembled WGS sequence"/>
</dbReference>
<proteinExistence type="predicted"/>
<sequence>LSGEAGSGLVGATGVKHPRVPLEQEEFRGLEQRDEELAVNKSRITGAGSVWVLQVRLALTCLARRARGQLHNL</sequence>
<gene>
    <name evidence="1" type="ORF">DV515_00013497</name>
</gene>
<organism evidence="1 2">
    <name type="scientific">Chloebia gouldiae</name>
    <name type="common">Gouldian finch</name>
    <name type="synonym">Erythrura gouldiae</name>
    <dbReference type="NCBI Taxonomy" id="44316"/>
    <lineage>
        <taxon>Eukaryota</taxon>
        <taxon>Metazoa</taxon>
        <taxon>Chordata</taxon>
        <taxon>Craniata</taxon>
        <taxon>Vertebrata</taxon>
        <taxon>Euteleostomi</taxon>
        <taxon>Archelosauria</taxon>
        <taxon>Archosauria</taxon>
        <taxon>Dinosauria</taxon>
        <taxon>Saurischia</taxon>
        <taxon>Theropoda</taxon>
        <taxon>Coelurosauria</taxon>
        <taxon>Aves</taxon>
        <taxon>Neognathae</taxon>
        <taxon>Neoaves</taxon>
        <taxon>Telluraves</taxon>
        <taxon>Australaves</taxon>
        <taxon>Passeriformes</taxon>
        <taxon>Passeroidea</taxon>
        <taxon>Passeridae</taxon>
        <taxon>Chloebia</taxon>
    </lineage>
</organism>